<evidence type="ECO:0000256" key="19">
    <source>
        <dbReference type="ARBA" id="ARBA00048238"/>
    </source>
</evidence>
<evidence type="ECO:0000313" key="23">
    <source>
        <dbReference type="EMBL" id="SFV90631.1"/>
    </source>
</evidence>
<sequence>MQERMMQKVFQSCDVLDRHCYEAYGLTEDILMEHAAAGMAHYIRSHFSEGSRVLIVSGPGNNGADGIVLARQLFGMYDIQLCVPLGMRSEMATLQLERAQKVGIMPFEAAKTIEDADVVVDALFGAGLNRMLNDTVQQLLHRLNALKGFKLACDIPTGIGSDGRLMPFAFEADVTVTMGALKEALFLDAAKDAVGKVVCVDLGVSRQKYEHKSNTFVLESRDLRLPTRHSKTTHKGSFGHAALLCGEKEGAGIIAATAASRFGAGLTTLVVHEKVAVPLYLMHATVVPANATALAAGMGLGGHFDADFLQKHIIQSHLPIVLDADAFYHEGLLSILEQKTREIVITPHPKEFAALWEHIGKEQLSVEEIQQSRFEVVRCFNARYPHVTLLLKGANMLIAQEEQLYINPLGSAVLSKGGSGDVLSGLIVSLLAQGYTGLEAAIQGSLALAVAAERYEGASYAMLPTDLTELLAKLE</sequence>
<dbReference type="EC" id="5.1.99.6" evidence="6"/>
<proteinExistence type="inferred from homology"/>
<evidence type="ECO:0000256" key="11">
    <source>
        <dbReference type="ARBA" id="ARBA00022857"/>
    </source>
</evidence>
<dbReference type="AlphaFoldDB" id="A0A1W1E9V2"/>
<organism evidence="23">
    <name type="scientific">hydrothermal vent metagenome</name>
    <dbReference type="NCBI Taxonomy" id="652676"/>
    <lineage>
        <taxon>unclassified sequences</taxon>
        <taxon>metagenomes</taxon>
        <taxon>ecological metagenomes</taxon>
    </lineage>
</organism>
<evidence type="ECO:0000256" key="10">
    <source>
        <dbReference type="ARBA" id="ARBA00022840"/>
    </source>
</evidence>
<evidence type="ECO:0000256" key="9">
    <source>
        <dbReference type="ARBA" id="ARBA00022741"/>
    </source>
</evidence>
<comment type="catalytic activity">
    <reaction evidence="1">
        <text>(6R)-NADHX = (6S)-NADHX</text>
        <dbReference type="Rhea" id="RHEA:32215"/>
        <dbReference type="ChEBI" id="CHEBI:64074"/>
        <dbReference type="ChEBI" id="CHEBI:64075"/>
        <dbReference type="EC" id="5.1.99.6"/>
    </reaction>
</comment>
<feature type="domain" description="YjeF N-terminal" evidence="22">
    <location>
        <begin position="13"/>
        <end position="210"/>
    </location>
</feature>
<dbReference type="Pfam" id="PF01256">
    <property type="entry name" value="Carb_kinase"/>
    <property type="match status" value="1"/>
</dbReference>
<evidence type="ECO:0000256" key="20">
    <source>
        <dbReference type="ARBA" id="ARBA00049209"/>
    </source>
</evidence>
<dbReference type="InterPro" id="IPR004443">
    <property type="entry name" value="YjeF_N_dom"/>
</dbReference>
<evidence type="ECO:0000256" key="8">
    <source>
        <dbReference type="ARBA" id="ARBA00022723"/>
    </source>
</evidence>
<evidence type="ECO:0000256" key="15">
    <source>
        <dbReference type="ARBA" id="ARBA00023239"/>
    </source>
</evidence>
<dbReference type="GO" id="GO:0005524">
    <property type="term" value="F:ATP binding"/>
    <property type="evidence" value="ECO:0007669"/>
    <property type="project" value="UniProtKB-KW"/>
</dbReference>
<dbReference type="GO" id="GO:0110051">
    <property type="term" value="P:metabolite repair"/>
    <property type="evidence" value="ECO:0007669"/>
    <property type="project" value="TreeGrafter"/>
</dbReference>
<dbReference type="SUPFAM" id="SSF53613">
    <property type="entry name" value="Ribokinase-like"/>
    <property type="match status" value="1"/>
</dbReference>
<evidence type="ECO:0000256" key="14">
    <source>
        <dbReference type="ARBA" id="ARBA00023235"/>
    </source>
</evidence>
<evidence type="ECO:0000259" key="21">
    <source>
        <dbReference type="PROSITE" id="PS51383"/>
    </source>
</evidence>
<comment type="catalytic activity">
    <reaction evidence="19">
        <text>(6S)-NADHX + ADP = AMP + phosphate + NADH + H(+)</text>
        <dbReference type="Rhea" id="RHEA:32223"/>
        <dbReference type="ChEBI" id="CHEBI:15378"/>
        <dbReference type="ChEBI" id="CHEBI:43474"/>
        <dbReference type="ChEBI" id="CHEBI:57945"/>
        <dbReference type="ChEBI" id="CHEBI:64074"/>
        <dbReference type="ChEBI" id="CHEBI:456215"/>
        <dbReference type="ChEBI" id="CHEBI:456216"/>
        <dbReference type="EC" id="4.2.1.136"/>
    </reaction>
</comment>
<accession>A0A1W1E9V2</accession>
<comment type="function">
    <text evidence="17">Bifunctional enzyme that catalyzes the epimerization of the S- and R-forms of NAD(P)HX and the dehydration of the S-form of NAD(P)HX at the expense of ADP, which is converted to AMP. This allows the repair of both epimers of NAD(P)HX, a damaged form of NAD(P)H that is a result of enzymatic or heat-dependent hydration.</text>
</comment>
<dbReference type="InterPro" id="IPR029056">
    <property type="entry name" value="Ribokinase-like"/>
</dbReference>
<evidence type="ECO:0000256" key="12">
    <source>
        <dbReference type="ARBA" id="ARBA00022958"/>
    </source>
</evidence>
<dbReference type="GO" id="GO:0046872">
    <property type="term" value="F:metal ion binding"/>
    <property type="evidence" value="ECO:0007669"/>
    <property type="project" value="UniProtKB-KW"/>
</dbReference>
<comment type="similarity">
    <text evidence="4">In the N-terminal section; belongs to the NnrE/AIBP family.</text>
</comment>
<dbReference type="InterPro" id="IPR030677">
    <property type="entry name" value="Nnr"/>
</dbReference>
<evidence type="ECO:0000256" key="17">
    <source>
        <dbReference type="ARBA" id="ARBA00025153"/>
    </source>
</evidence>
<evidence type="ECO:0000256" key="3">
    <source>
        <dbReference type="ARBA" id="ARBA00001958"/>
    </source>
</evidence>
<dbReference type="InterPro" id="IPR000631">
    <property type="entry name" value="CARKD"/>
</dbReference>
<dbReference type="PROSITE" id="PS01050">
    <property type="entry name" value="YJEF_C_2"/>
    <property type="match status" value="1"/>
</dbReference>
<evidence type="ECO:0000256" key="13">
    <source>
        <dbReference type="ARBA" id="ARBA00023027"/>
    </source>
</evidence>
<keyword evidence="11" id="KW-0521">NADP</keyword>
<keyword evidence="14" id="KW-0413">Isomerase</keyword>
<dbReference type="Gene3D" id="3.40.1190.20">
    <property type="match status" value="1"/>
</dbReference>
<dbReference type="PIRSF" id="PIRSF017184">
    <property type="entry name" value="Nnr"/>
    <property type="match status" value="1"/>
</dbReference>
<keyword evidence="10" id="KW-0067">ATP-binding</keyword>
<dbReference type="PANTHER" id="PTHR12592:SF0">
    <property type="entry name" value="ATP-DEPENDENT (S)-NAD(P)H-HYDRATE DEHYDRATASE"/>
    <property type="match status" value="1"/>
</dbReference>
<dbReference type="EC" id="4.2.1.136" evidence="7"/>
<dbReference type="HAMAP" id="MF_01966">
    <property type="entry name" value="NADHX_epimerase"/>
    <property type="match status" value="1"/>
</dbReference>
<dbReference type="PROSITE" id="PS51385">
    <property type="entry name" value="YJEF_N"/>
    <property type="match status" value="1"/>
</dbReference>
<evidence type="ECO:0000256" key="6">
    <source>
        <dbReference type="ARBA" id="ARBA00012228"/>
    </source>
</evidence>
<evidence type="ECO:0000256" key="4">
    <source>
        <dbReference type="ARBA" id="ARBA00006001"/>
    </source>
</evidence>
<reference evidence="23" key="1">
    <citation type="submission" date="2016-10" db="EMBL/GenBank/DDBJ databases">
        <authorList>
            <person name="de Groot N.N."/>
        </authorList>
    </citation>
    <scope>NUCLEOTIDE SEQUENCE</scope>
</reference>
<evidence type="ECO:0000256" key="2">
    <source>
        <dbReference type="ARBA" id="ARBA00000909"/>
    </source>
</evidence>
<dbReference type="NCBIfam" id="TIGR00196">
    <property type="entry name" value="yjeF_cterm"/>
    <property type="match status" value="1"/>
</dbReference>
<dbReference type="NCBIfam" id="TIGR00197">
    <property type="entry name" value="yjeF_nterm"/>
    <property type="match status" value="1"/>
</dbReference>
<keyword evidence="13" id="KW-0520">NAD</keyword>
<feature type="domain" description="YjeF C-terminal" evidence="21">
    <location>
        <begin position="218"/>
        <end position="475"/>
    </location>
</feature>
<dbReference type="Gene3D" id="3.40.50.10260">
    <property type="entry name" value="YjeF N-terminal domain"/>
    <property type="match status" value="1"/>
</dbReference>
<dbReference type="PROSITE" id="PS51383">
    <property type="entry name" value="YJEF_C_3"/>
    <property type="match status" value="1"/>
</dbReference>
<evidence type="ECO:0000256" key="5">
    <source>
        <dbReference type="ARBA" id="ARBA00009524"/>
    </source>
</evidence>
<gene>
    <name evidence="23" type="ORF">MNB_SV-4-308</name>
</gene>
<dbReference type="InterPro" id="IPR036652">
    <property type="entry name" value="YjeF_N_dom_sf"/>
</dbReference>
<dbReference type="CDD" id="cd01171">
    <property type="entry name" value="YXKO-related"/>
    <property type="match status" value="1"/>
</dbReference>
<keyword evidence="12" id="KW-0630">Potassium</keyword>
<keyword evidence="15" id="KW-0456">Lyase</keyword>
<keyword evidence="8" id="KW-0479">Metal-binding</keyword>
<dbReference type="InterPro" id="IPR017953">
    <property type="entry name" value="Carbohydrate_kinase_pred_CS"/>
</dbReference>
<evidence type="ECO:0000256" key="1">
    <source>
        <dbReference type="ARBA" id="ARBA00000013"/>
    </source>
</evidence>
<dbReference type="Pfam" id="PF03853">
    <property type="entry name" value="YjeF_N"/>
    <property type="match status" value="1"/>
</dbReference>
<comment type="catalytic activity">
    <reaction evidence="20">
        <text>(6S)-NADPHX + ADP = AMP + phosphate + NADPH + H(+)</text>
        <dbReference type="Rhea" id="RHEA:32235"/>
        <dbReference type="ChEBI" id="CHEBI:15378"/>
        <dbReference type="ChEBI" id="CHEBI:43474"/>
        <dbReference type="ChEBI" id="CHEBI:57783"/>
        <dbReference type="ChEBI" id="CHEBI:64076"/>
        <dbReference type="ChEBI" id="CHEBI:456215"/>
        <dbReference type="ChEBI" id="CHEBI:456216"/>
        <dbReference type="EC" id="4.2.1.136"/>
    </reaction>
</comment>
<dbReference type="PANTHER" id="PTHR12592">
    <property type="entry name" value="ATP-DEPENDENT (S)-NAD(P)H-HYDRATE DEHYDRATASE FAMILY MEMBER"/>
    <property type="match status" value="1"/>
</dbReference>
<keyword evidence="16" id="KW-0511">Multifunctional enzyme</keyword>
<evidence type="ECO:0000259" key="22">
    <source>
        <dbReference type="PROSITE" id="PS51385"/>
    </source>
</evidence>
<comment type="similarity">
    <text evidence="5">In the C-terminal section; belongs to the NnrD/CARKD family.</text>
</comment>
<name>A0A1W1E9V2_9ZZZZ</name>
<dbReference type="HAMAP" id="MF_01965">
    <property type="entry name" value="NADHX_dehydratase"/>
    <property type="match status" value="1"/>
</dbReference>
<comment type="catalytic activity">
    <reaction evidence="2">
        <text>(6R)-NADPHX = (6S)-NADPHX</text>
        <dbReference type="Rhea" id="RHEA:32227"/>
        <dbReference type="ChEBI" id="CHEBI:64076"/>
        <dbReference type="ChEBI" id="CHEBI:64077"/>
        <dbReference type="EC" id="5.1.99.6"/>
    </reaction>
</comment>
<dbReference type="GO" id="GO:0052855">
    <property type="term" value="F:ADP-dependent NAD(P)H-hydrate dehydratase activity"/>
    <property type="evidence" value="ECO:0007669"/>
    <property type="project" value="UniProtKB-EC"/>
</dbReference>
<dbReference type="SUPFAM" id="SSF64153">
    <property type="entry name" value="YjeF N-terminal domain-like"/>
    <property type="match status" value="1"/>
</dbReference>
<dbReference type="EMBL" id="FPIB01000019">
    <property type="protein sequence ID" value="SFV90631.1"/>
    <property type="molecule type" value="Genomic_DNA"/>
</dbReference>
<keyword evidence="9" id="KW-0547">Nucleotide-binding</keyword>
<dbReference type="GO" id="GO:0052856">
    <property type="term" value="F:NAD(P)HX epimerase activity"/>
    <property type="evidence" value="ECO:0007669"/>
    <property type="project" value="UniProtKB-EC"/>
</dbReference>
<evidence type="ECO:0000256" key="18">
    <source>
        <dbReference type="ARBA" id="ARBA00032624"/>
    </source>
</evidence>
<comment type="cofactor">
    <cofactor evidence="3">
        <name>K(+)</name>
        <dbReference type="ChEBI" id="CHEBI:29103"/>
    </cofactor>
</comment>
<protein>
    <recommendedName>
        <fullName evidence="18">Nicotinamide nucleotide repair protein</fullName>
        <ecNumber evidence="7">4.2.1.136</ecNumber>
        <ecNumber evidence="6">5.1.99.6</ecNumber>
    </recommendedName>
</protein>
<evidence type="ECO:0000256" key="7">
    <source>
        <dbReference type="ARBA" id="ARBA00013129"/>
    </source>
</evidence>
<evidence type="ECO:0000256" key="16">
    <source>
        <dbReference type="ARBA" id="ARBA00023268"/>
    </source>
</evidence>